<gene>
    <name evidence="5" type="ORF">TSOC_014952</name>
</gene>
<proteinExistence type="inferred from homology"/>
<feature type="compositionally biased region" description="Basic residues" evidence="4">
    <location>
        <begin position="23"/>
        <end position="37"/>
    </location>
</feature>
<organism evidence="5 6">
    <name type="scientific">Tetrabaena socialis</name>
    <dbReference type="NCBI Taxonomy" id="47790"/>
    <lineage>
        <taxon>Eukaryota</taxon>
        <taxon>Viridiplantae</taxon>
        <taxon>Chlorophyta</taxon>
        <taxon>core chlorophytes</taxon>
        <taxon>Chlorophyceae</taxon>
        <taxon>CS clade</taxon>
        <taxon>Chlamydomonadales</taxon>
        <taxon>Tetrabaenaceae</taxon>
        <taxon>Tetrabaena</taxon>
    </lineage>
</organism>
<dbReference type="EMBL" id="PGGS01003459">
    <property type="protein sequence ID" value="PNG99273.1"/>
    <property type="molecule type" value="Genomic_DNA"/>
</dbReference>
<feature type="region of interest" description="Disordered" evidence="4">
    <location>
        <begin position="1"/>
        <end position="63"/>
    </location>
</feature>
<evidence type="ECO:0000256" key="4">
    <source>
        <dbReference type="SAM" id="MobiDB-lite"/>
    </source>
</evidence>
<dbReference type="Pfam" id="PF01655">
    <property type="entry name" value="Ribosomal_L32e"/>
    <property type="match status" value="1"/>
</dbReference>
<dbReference type="InterPro" id="IPR036351">
    <property type="entry name" value="Ribosomal_eL32_sf"/>
</dbReference>
<dbReference type="AlphaFoldDB" id="A0A2J7ZG66"/>
<dbReference type="SUPFAM" id="SSF52042">
    <property type="entry name" value="Ribosomal protein L32e"/>
    <property type="match status" value="1"/>
</dbReference>
<accession>A0A2J7ZG66</accession>
<dbReference type="GO" id="GO:0006412">
    <property type="term" value="P:translation"/>
    <property type="evidence" value="ECO:0007669"/>
    <property type="project" value="InterPro"/>
</dbReference>
<evidence type="ECO:0000313" key="5">
    <source>
        <dbReference type="EMBL" id="PNG99273.1"/>
    </source>
</evidence>
<dbReference type="GO" id="GO:0003735">
    <property type="term" value="F:structural constituent of ribosome"/>
    <property type="evidence" value="ECO:0007669"/>
    <property type="project" value="InterPro"/>
</dbReference>
<dbReference type="OrthoDB" id="1693959at2759"/>
<evidence type="ECO:0000313" key="6">
    <source>
        <dbReference type="Proteomes" id="UP000236333"/>
    </source>
</evidence>
<dbReference type="Proteomes" id="UP000236333">
    <property type="component" value="Unassembled WGS sequence"/>
</dbReference>
<evidence type="ECO:0000256" key="2">
    <source>
        <dbReference type="ARBA" id="ARBA00022980"/>
    </source>
</evidence>
<comment type="caution">
    <text evidence="5">The sequence shown here is derived from an EMBL/GenBank/DDBJ whole genome shotgun (WGS) entry which is preliminary data.</text>
</comment>
<comment type="similarity">
    <text evidence="1">Belongs to the eukaryotic ribosomal protein eL32 family.</text>
</comment>
<dbReference type="PANTHER" id="PTHR23413">
    <property type="entry name" value="60S RIBOSOMAL PROTEIN L32 AND DNA-DIRECTED RNA POLYMERASE II, SUBUNIT N"/>
    <property type="match status" value="1"/>
</dbReference>
<dbReference type="GO" id="GO:0022625">
    <property type="term" value="C:cytosolic large ribosomal subunit"/>
    <property type="evidence" value="ECO:0007669"/>
    <property type="project" value="TreeGrafter"/>
</dbReference>
<keyword evidence="2 5" id="KW-0689">Ribosomal protein</keyword>
<dbReference type="InterPro" id="IPR001515">
    <property type="entry name" value="Ribosomal_eL32"/>
</dbReference>
<evidence type="ECO:0000256" key="1">
    <source>
        <dbReference type="ARBA" id="ARBA00008431"/>
    </source>
</evidence>
<sequence length="63" mass="7384">MQHGCSGAALYSSSQGVEERPLKKVKIVKKRTKHFVRHQSDRKDSIKPSWRRPKGIDNRVRRK</sequence>
<reference evidence="5 6" key="1">
    <citation type="journal article" date="2017" name="Mol. Biol. Evol.">
        <title>The 4-celled Tetrabaena socialis nuclear genome reveals the essential components for genetic control of cell number at the origin of multicellularity in the volvocine lineage.</title>
        <authorList>
            <person name="Featherston J."/>
            <person name="Arakaki Y."/>
            <person name="Hanschen E.R."/>
            <person name="Ferris P.J."/>
            <person name="Michod R.E."/>
            <person name="Olson B.J.S.C."/>
            <person name="Nozaki H."/>
            <person name="Durand P.M."/>
        </authorList>
    </citation>
    <scope>NUCLEOTIDE SEQUENCE [LARGE SCALE GENOMIC DNA]</scope>
    <source>
        <strain evidence="5 6">NIES-571</strain>
    </source>
</reference>
<keyword evidence="3" id="KW-0687">Ribonucleoprotein</keyword>
<name>A0A2J7ZG66_9CHLO</name>
<protein>
    <submittedName>
        <fullName evidence="5">60S ribosomal protein L32</fullName>
    </submittedName>
</protein>
<feature type="compositionally biased region" description="Basic and acidic residues" evidence="4">
    <location>
        <begin position="54"/>
        <end position="63"/>
    </location>
</feature>
<evidence type="ECO:0000256" key="3">
    <source>
        <dbReference type="ARBA" id="ARBA00023274"/>
    </source>
</evidence>
<keyword evidence="6" id="KW-1185">Reference proteome</keyword>
<dbReference type="PANTHER" id="PTHR23413:SF1">
    <property type="entry name" value="RIBOSOMAL PROTEIN L32"/>
    <property type="match status" value="1"/>
</dbReference>